<reference evidence="1" key="1">
    <citation type="submission" date="2019-08" db="EMBL/GenBank/DDBJ databases">
        <authorList>
            <person name="Kucharzyk K."/>
            <person name="Murdoch R.W."/>
            <person name="Higgins S."/>
            <person name="Loffler F."/>
        </authorList>
    </citation>
    <scope>NUCLEOTIDE SEQUENCE</scope>
</reference>
<organism evidence="1">
    <name type="scientific">bioreactor metagenome</name>
    <dbReference type="NCBI Taxonomy" id="1076179"/>
    <lineage>
        <taxon>unclassified sequences</taxon>
        <taxon>metagenomes</taxon>
        <taxon>ecological metagenomes</taxon>
    </lineage>
</organism>
<gene>
    <name evidence="1" type="ORF">SDC9_167314</name>
</gene>
<proteinExistence type="predicted"/>
<accession>A0A645G297</accession>
<protein>
    <submittedName>
        <fullName evidence="1">Uncharacterized protein</fullName>
    </submittedName>
</protein>
<evidence type="ECO:0000313" key="1">
    <source>
        <dbReference type="EMBL" id="MPN19939.1"/>
    </source>
</evidence>
<dbReference type="EMBL" id="VSSQ01067569">
    <property type="protein sequence ID" value="MPN19939.1"/>
    <property type="molecule type" value="Genomic_DNA"/>
</dbReference>
<sequence length="184" mass="20156">MLAVTLHAIKKMNRAFIHGITAGNRQRGILARPEGRPPLVSVILVEPVNQPVQHGFHGGGAVPGVNRSGKYDAVGGQDFLRDLIHIVVNPAGEGGPILLADAAGRARSDLFVVEPDEFCFCSRGSKRIHKRGDDLNRIALFTWAAHEKKVAHLTILSLNRRFLMFRFLTNGLGKRLDLVLICVV</sequence>
<dbReference type="AlphaFoldDB" id="A0A645G297"/>
<comment type="caution">
    <text evidence="1">The sequence shown here is derived from an EMBL/GenBank/DDBJ whole genome shotgun (WGS) entry which is preliminary data.</text>
</comment>
<name>A0A645G297_9ZZZZ</name>